<sequence>MLKSISNLQDVKKLSRKEQELIRGGIACKLESNGSYSCPGDTICDWDTMMCKKPSDIYG</sequence>
<proteinExistence type="predicted"/>
<dbReference type="Proteomes" id="UP000182248">
    <property type="component" value="Unassembled WGS sequence"/>
</dbReference>
<evidence type="ECO:0000313" key="1">
    <source>
        <dbReference type="EMBL" id="SFW72108.1"/>
    </source>
</evidence>
<keyword evidence="2" id="KW-1185">Reference proteome</keyword>
<name>A0A1K1RJU2_9FLAO</name>
<accession>A0A1K1RJU2</accession>
<gene>
    <name evidence="1" type="ORF">SAMN02927921_03629</name>
</gene>
<dbReference type="AlphaFoldDB" id="A0A1K1RJU2"/>
<organism evidence="1 2">
    <name type="scientific">Sinomicrobium oceani</name>
    <dbReference type="NCBI Taxonomy" id="1150368"/>
    <lineage>
        <taxon>Bacteria</taxon>
        <taxon>Pseudomonadati</taxon>
        <taxon>Bacteroidota</taxon>
        <taxon>Flavobacteriia</taxon>
        <taxon>Flavobacteriales</taxon>
        <taxon>Flavobacteriaceae</taxon>
        <taxon>Sinomicrobium</taxon>
    </lineage>
</organism>
<protein>
    <submittedName>
        <fullName evidence="1">Uncharacterized protein</fullName>
    </submittedName>
</protein>
<evidence type="ECO:0000313" key="2">
    <source>
        <dbReference type="Proteomes" id="UP000182248"/>
    </source>
</evidence>
<dbReference type="EMBL" id="FPJE01000027">
    <property type="protein sequence ID" value="SFW72108.1"/>
    <property type="molecule type" value="Genomic_DNA"/>
</dbReference>
<reference evidence="1 2" key="1">
    <citation type="submission" date="2016-11" db="EMBL/GenBank/DDBJ databases">
        <authorList>
            <person name="Jaros S."/>
            <person name="Januszkiewicz K."/>
            <person name="Wedrychowicz H."/>
        </authorList>
    </citation>
    <scope>NUCLEOTIDE SEQUENCE [LARGE SCALE GENOMIC DNA]</scope>
    <source>
        <strain evidence="1 2">CGMCC 1.12145</strain>
    </source>
</reference>